<comment type="subunit">
    <text evidence="10">Homodimer.</text>
</comment>
<dbReference type="GeneID" id="90994921"/>
<dbReference type="Proteomes" id="UP000184114">
    <property type="component" value="Unassembled WGS sequence"/>
</dbReference>
<dbReference type="Pfam" id="PF01488">
    <property type="entry name" value="Shikimate_DH"/>
    <property type="match status" value="1"/>
</dbReference>
<dbReference type="InterPro" id="IPR022893">
    <property type="entry name" value="Shikimate_DH_fam"/>
</dbReference>
<comment type="function">
    <text evidence="10">Involved in the biosynthesis of the chorismate, which leads to the biosynthesis of aromatic amino acids. Catalyzes the reversible NADPH linked reduction of 3-dehydroshikimate (DHSA) to yield shikimate (SA).</text>
</comment>
<comment type="pathway">
    <text evidence="1 10">Metabolic intermediate biosynthesis; chorismate biosynthesis; chorismate from D-erythrose 4-phosphate and phosphoenolpyruvate: step 4/7.</text>
</comment>
<dbReference type="InterPro" id="IPR013708">
    <property type="entry name" value="Shikimate_DH-bd_N"/>
</dbReference>
<gene>
    <name evidence="10" type="primary">aroE</name>
    <name evidence="13" type="ORF">SAMN02745784_00228</name>
</gene>
<keyword evidence="4 10" id="KW-0560">Oxidoreductase</keyword>
<feature type="binding site" evidence="10">
    <location>
        <position position="67"/>
    </location>
    <ligand>
        <name>shikimate</name>
        <dbReference type="ChEBI" id="CHEBI:36208"/>
    </ligand>
</feature>
<dbReference type="InterPro" id="IPR011342">
    <property type="entry name" value="Shikimate_DH"/>
</dbReference>
<dbReference type="GO" id="GO:0030266">
    <property type="term" value="F:quinate 3-dehydrogenase (NAD+) activity"/>
    <property type="evidence" value="ECO:0007669"/>
    <property type="project" value="UniProtKB-EC"/>
</dbReference>
<dbReference type="RefSeq" id="WP_072971947.1">
    <property type="nucleotide sequence ID" value="NZ_FQTY01000001.1"/>
</dbReference>
<feature type="binding site" evidence="10">
    <location>
        <begin position="20"/>
        <end position="22"/>
    </location>
    <ligand>
        <name>shikimate</name>
        <dbReference type="ChEBI" id="CHEBI:36208"/>
    </ligand>
</feature>
<dbReference type="NCBIfam" id="TIGR00507">
    <property type="entry name" value="aroE"/>
    <property type="match status" value="1"/>
</dbReference>
<comment type="catalytic activity">
    <reaction evidence="8">
        <text>shikimate + NAD(+) = 3-dehydroshikimate + NADH + H(+)</text>
        <dbReference type="Rhea" id="RHEA:17741"/>
        <dbReference type="ChEBI" id="CHEBI:15378"/>
        <dbReference type="ChEBI" id="CHEBI:16630"/>
        <dbReference type="ChEBI" id="CHEBI:36208"/>
        <dbReference type="ChEBI" id="CHEBI:57540"/>
        <dbReference type="ChEBI" id="CHEBI:57945"/>
    </reaction>
</comment>
<dbReference type="HAMAP" id="MF_00222">
    <property type="entry name" value="Shikimate_DH_AroE"/>
    <property type="match status" value="1"/>
</dbReference>
<feature type="binding site" evidence="10">
    <location>
        <begin position="131"/>
        <end position="135"/>
    </location>
    <ligand>
        <name>NADP(+)</name>
        <dbReference type="ChEBI" id="CHEBI:58349"/>
    </ligand>
</feature>
<dbReference type="Gene3D" id="3.40.50.720">
    <property type="entry name" value="NAD(P)-binding Rossmann-like Domain"/>
    <property type="match status" value="1"/>
</dbReference>
<dbReference type="GO" id="GO:0009423">
    <property type="term" value="P:chorismate biosynthetic process"/>
    <property type="evidence" value="ECO:0007669"/>
    <property type="project" value="UniProtKB-UniRule"/>
</dbReference>
<evidence type="ECO:0000256" key="2">
    <source>
        <dbReference type="ARBA" id="ARBA00022605"/>
    </source>
</evidence>
<dbReference type="GO" id="GO:0004764">
    <property type="term" value="F:shikimate 3-dehydrogenase (NADP+) activity"/>
    <property type="evidence" value="ECO:0007669"/>
    <property type="project" value="UniProtKB-UniRule"/>
</dbReference>
<keyword evidence="14" id="KW-1185">Reference proteome</keyword>
<accession>A0A1M4SBJ0</accession>
<dbReference type="GO" id="GO:0008652">
    <property type="term" value="P:amino acid biosynthetic process"/>
    <property type="evidence" value="ECO:0007669"/>
    <property type="project" value="UniProtKB-KW"/>
</dbReference>
<dbReference type="PANTHER" id="PTHR21089:SF1">
    <property type="entry name" value="BIFUNCTIONAL 3-DEHYDROQUINATE DEHYDRATASE_SHIKIMATE DEHYDROGENASE, CHLOROPLASTIC"/>
    <property type="match status" value="1"/>
</dbReference>
<evidence type="ECO:0000256" key="6">
    <source>
        <dbReference type="ARBA" id="ARBA00049442"/>
    </source>
</evidence>
<dbReference type="UniPathway" id="UPA00053">
    <property type="reaction ID" value="UER00087"/>
</dbReference>
<dbReference type="GO" id="GO:0019632">
    <property type="term" value="P:shikimate metabolic process"/>
    <property type="evidence" value="ECO:0007669"/>
    <property type="project" value="InterPro"/>
</dbReference>
<evidence type="ECO:0000256" key="9">
    <source>
        <dbReference type="ARBA" id="ARBA00060613"/>
    </source>
</evidence>
<dbReference type="GO" id="GO:0052734">
    <property type="term" value="F:shikimate 3-dehydrogenase (NAD+) activity"/>
    <property type="evidence" value="ECO:0007669"/>
    <property type="project" value="RHEA"/>
</dbReference>
<comment type="pathway">
    <text evidence="9">Aromatic compound metabolism; 3,4-dihydroxybenzoate biosynthesis; 3-dehydroquinate from D-quinate (NAD(+) route).</text>
</comment>
<dbReference type="Gene3D" id="3.40.50.10860">
    <property type="entry name" value="Leucine Dehydrogenase, chain A, domain 1"/>
    <property type="match status" value="1"/>
</dbReference>
<comment type="caution">
    <text evidence="10">Lacks conserved residue(s) required for the propagation of feature annotation.</text>
</comment>
<comment type="similarity">
    <text evidence="10">Belongs to the shikimate dehydrogenase family.</text>
</comment>
<evidence type="ECO:0000313" key="14">
    <source>
        <dbReference type="Proteomes" id="UP000184114"/>
    </source>
</evidence>
<evidence type="ECO:0000256" key="5">
    <source>
        <dbReference type="ARBA" id="ARBA00023141"/>
    </source>
</evidence>
<evidence type="ECO:0000256" key="8">
    <source>
        <dbReference type="ARBA" id="ARBA00052329"/>
    </source>
</evidence>
<dbReference type="SUPFAM" id="SSF51735">
    <property type="entry name" value="NAD(P)-binding Rossmann-fold domains"/>
    <property type="match status" value="1"/>
</dbReference>
<evidence type="ECO:0000256" key="7">
    <source>
        <dbReference type="ARBA" id="ARBA00051639"/>
    </source>
</evidence>
<evidence type="ECO:0000256" key="10">
    <source>
        <dbReference type="HAMAP-Rule" id="MF_00222"/>
    </source>
</evidence>
<dbReference type="Pfam" id="PF08501">
    <property type="entry name" value="Shikimate_dh_N"/>
    <property type="match status" value="1"/>
</dbReference>
<sequence>MEIKWDTKLYCLIGQPINKSLSPIIHNNIFKLLNQNSIYLAFNIEENEIKSTIDGFKAMGVEGFNVTIPYKKIIIKYLDDISKEASVIGAVNTVKNYNGKFIGYNTDADGFLQTFYDNNIDIKNKNILIIGAGGAAYAIASSMAIKGVKSINIANRTLENSIQLGKSVSKLNNEILINIVNLDLNNLNKKKIDIIINTTSLGMYPLENMVPLELNGFSSSTIVYDIIYKPCETRLIREAKFKGFRTLNGLSMLLNQAILSQNIWGNLDGKINIEIFKKIEGILPSYIE</sequence>
<organism evidence="13 14">
    <name type="scientific">Tissierella praeacuta DSM 18095</name>
    <dbReference type="NCBI Taxonomy" id="1123404"/>
    <lineage>
        <taxon>Bacteria</taxon>
        <taxon>Bacillati</taxon>
        <taxon>Bacillota</taxon>
        <taxon>Tissierellia</taxon>
        <taxon>Tissierellales</taxon>
        <taxon>Tissierellaceae</taxon>
        <taxon>Tissierella</taxon>
    </lineage>
</organism>
<name>A0A1M4SBJ0_9FIRM</name>
<dbReference type="InterPro" id="IPR046346">
    <property type="entry name" value="Aminoacid_DH-like_N_sf"/>
</dbReference>
<feature type="binding site" evidence="10">
    <location>
        <position position="256"/>
    </location>
    <ligand>
        <name>shikimate</name>
        <dbReference type="ChEBI" id="CHEBI:36208"/>
    </ligand>
</feature>
<reference evidence="14" key="1">
    <citation type="submission" date="2016-11" db="EMBL/GenBank/DDBJ databases">
        <authorList>
            <person name="Varghese N."/>
            <person name="Submissions S."/>
        </authorList>
    </citation>
    <scope>NUCLEOTIDE SEQUENCE [LARGE SCALE GENOMIC DNA]</scope>
    <source>
        <strain evidence="14">DSM 18095</strain>
    </source>
</reference>
<comment type="catalytic activity">
    <reaction evidence="6 10">
        <text>shikimate + NADP(+) = 3-dehydroshikimate + NADPH + H(+)</text>
        <dbReference type="Rhea" id="RHEA:17737"/>
        <dbReference type="ChEBI" id="CHEBI:15378"/>
        <dbReference type="ChEBI" id="CHEBI:16630"/>
        <dbReference type="ChEBI" id="CHEBI:36208"/>
        <dbReference type="ChEBI" id="CHEBI:57783"/>
        <dbReference type="ChEBI" id="CHEBI:58349"/>
        <dbReference type="EC" id="1.1.1.25"/>
    </reaction>
</comment>
<dbReference type="AlphaFoldDB" id="A0A1M4SBJ0"/>
<dbReference type="GO" id="GO:0009073">
    <property type="term" value="P:aromatic amino acid family biosynthetic process"/>
    <property type="evidence" value="ECO:0007669"/>
    <property type="project" value="UniProtKB-KW"/>
</dbReference>
<evidence type="ECO:0000259" key="12">
    <source>
        <dbReference type="Pfam" id="PF08501"/>
    </source>
</evidence>
<feature type="binding site" evidence="10">
    <location>
        <position position="107"/>
    </location>
    <ligand>
        <name>shikimate</name>
        <dbReference type="ChEBI" id="CHEBI:36208"/>
    </ligand>
</feature>
<feature type="binding site" evidence="10">
    <location>
        <position position="226"/>
    </location>
    <ligand>
        <name>NADP(+)</name>
        <dbReference type="ChEBI" id="CHEBI:58349"/>
    </ligand>
</feature>
<dbReference type="EC" id="1.1.1.25" evidence="10"/>
<dbReference type="InterPro" id="IPR036291">
    <property type="entry name" value="NAD(P)-bd_dom_sf"/>
</dbReference>
<proteinExistence type="inferred from homology"/>
<dbReference type="GO" id="GO:0050661">
    <property type="term" value="F:NADP binding"/>
    <property type="evidence" value="ECO:0007669"/>
    <property type="project" value="InterPro"/>
</dbReference>
<feature type="binding site" evidence="10">
    <location>
        <position position="228"/>
    </location>
    <ligand>
        <name>shikimate</name>
        <dbReference type="ChEBI" id="CHEBI:36208"/>
    </ligand>
</feature>
<evidence type="ECO:0000256" key="4">
    <source>
        <dbReference type="ARBA" id="ARBA00023002"/>
    </source>
</evidence>
<keyword evidence="3 10" id="KW-0521">NADP</keyword>
<dbReference type="FunFam" id="3.40.50.720:FF:000086">
    <property type="entry name" value="Quinate/shikimate dehydrogenase"/>
    <property type="match status" value="1"/>
</dbReference>
<protein>
    <recommendedName>
        <fullName evidence="10">Shikimate dehydrogenase (NADP(+))</fullName>
        <shortName evidence="10">SDH</shortName>
        <ecNumber evidence="10">1.1.1.25</ecNumber>
    </recommendedName>
</protein>
<dbReference type="InterPro" id="IPR006151">
    <property type="entry name" value="Shikm_DH/Glu-tRNA_Rdtase"/>
</dbReference>
<dbReference type="CDD" id="cd01065">
    <property type="entry name" value="NAD_bind_Shikimate_DH"/>
    <property type="match status" value="1"/>
</dbReference>
<evidence type="ECO:0000259" key="11">
    <source>
        <dbReference type="Pfam" id="PF01488"/>
    </source>
</evidence>
<keyword evidence="5 10" id="KW-0057">Aromatic amino acid biosynthesis</keyword>
<feature type="binding site" evidence="10">
    <location>
        <position position="92"/>
    </location>
    <ligand>
        <name>shikimate</name>
        <dbReference type="ChEBI" id="CHEBI:36208"/>
    </ligand>
</feature>
<feature type="active site" description="Proton acceptor" evidence="10">
    <location>
        <position position="71"/>
    </location>
</feature>
<evidence type="ECO:0000256" key="1">
    <source>
        <dbReference type="ARBA" id="ARBA00004871"/>
    </source>
</evidence>
<feature type="domain" description="Shikimate dehydrogenase substrate binding N-terminal" evidence="12">
    <location>
        <begin position="12"/>
        <end position="94"/>
    </location>
</feature>
<dbReference type="EMBL" id="FQTY01000001">
    <property type="protein sequence ID" value="SHE29559.1"/>
    <property type="molecule type" value="Genomic_DNA"/>
</dbReference>
<feature type="binding site" evidence="10">
    <location>
        <position position="249"/>
    </location>
    <ligand>
        <name>NADP(+)</name>
        <dbReference type="ChEBI" id="CHEBI:58349"/>
    </ligand>
</feature>
<keyword evidence="2 10" id="KW-0028">Amino-acid biosynthesis</keyword>
<dbReference type="SUPFAM" id="SSF53223">
    <property type="entry name" value="Aminoacid dehydrogenase-like, N-terminal domain"/>
    <property type="match status" value="1"/>
</dbReference>
<dbReference type="PANTHER" id="PTHR21089">
    <property type="entry name" value="SHIKIMATE DEHYDROGENASE"/>
    <property type="match status" value="1"/>
</dbReference>
<evidence type="ECO:0000256" key="3">
    <source>
        <dbReference type="ARBA" id="ARBA00022857"/>
    </source>
</evidence>
<feature type="domain" description="Quinate/shikimate 5-dehydrogenase/glutamyl-tRNA reductase" evidence="11">
    <location>
        <begin position="121"/>
        <end position="200"/>
    </location>
</feature>
<dbReference type="STRING" id="1123404.SAMN02745784_00228"/>
<comment type="catalytic activity">
    <reaction evidence="7">
        <text>L-quinate + NAD(+) = 3-dehydroquinate + NADH + H(+)</text>
        <dbReference type="Rhea" id="RHEA:22364"/>
        <dbReference type="ChEBI" id="CHEBI:15378"/>
        <dbReference type="ChEBI" id="CHEBI:29751"/>
        <dbReference type="ChEBI" id="CHEBI:32364"/>
        <dbReference type="ChEBI" id="CHEBI:57540"/>
        <dbReference type="ChEBI" id="CHEBI:57945"/>
        <dbReference type="EC" id="1.1.1.24"/>
    </reaction>
</comment>
<evidence type="ECO:0000313" key="13">
    <source>
        <dbReference type="EMBL" id="SHE29559.1"/>
    </source>
</evidence>